<reference evidence="1" key="1">
    <citation type="journal article" date="2021" name="PeerJ">
        <title>Extensive microbial diversity within the chicken gut microbiome revealed by metagenomics and culture.</title>
        <authorList>
            <person name="Gilroy R."/>
            <person name="Ravi A."/>
            <person name="Getino M."/>
            <person name="Pursley I."/>
            <person name="Horton D.L."/>
            <person name="Alikhan N.F."/>
            <person name="Baker D."/>
            <person name="Gharbi K."/>
            <person name="Hall N."/>
            <person name="Watson M."/>
            <person name="Adriaenssens E.M."/>
            <person name="Foster-Nyarko E."/>
            <person name="Jarju S."/>
            <person name="Secka A."/>
            <person name="Antonio M."/>
            <person name="Oren A."/>
            <person name="Chaudhuri R.R."/>
            <person name="La Ragione R."/>
            <person name="Hildebrand F."/>
            <person name="Pallen M.J."/>
        </authorList>
    </citation>
    <scope>NUCLEOTIDE SEQUENCE</scope>
    <source>
        <strain evidence="1">ChiGjej1B1-14440</strain>
    </source>
</reference>
<protein>
    <submittedName>
        <fullName evidence="1">YolD-like family protein</fullName>
    </submittedName>
</protein>
<evidence type="ECO:0000313" key="1">
    <source>
        <dbReference type="EMBL" id="HIX80636.1"/>
    </source>
</evidence>
<dbReference type="Proteomes" id="UP000886724">
    <property type="component" value="Unassembled WGS sequence"/>
</dbReference>
<name>A0A9D2BLL5_9FIRM</name>
<comment type="caution">
    <text evidence="1">The sequence shown here is derived from an EMBL/GenBank/DDBJ whole genome shotgun (WGS) entry which is preliminary data.</text>
</comment>
<organism evidence="1 2">
    <name type="scientific">Candidatus Erysipelatoclostridium merdavium</name>
    <dbReference type="NCBI Taxonomy" id="2838566"/>
    <lineage>
        <taxon>Bacteria</taxon>
        <taxon>Bacillati</taxon>
        <taxon>Bacillota</taxon>
        <taxon>Erysipelotrichia</taxon>
        <taxon>Erysipelotrichales</taxon>
        <taxon>Erysipelotrichales incertae sedis</taxon>
    </lineage>
</organism>
<sequence length="140" mass="16338">MANKNNIHDYSDIIDQPHHVSKVHQPMTMFERAAQFAPFAALTGHKDAIKETERLTTNKKILDENQIEIINRKLQLIVNNIHLQPTVKIVYFQKDLRKAGGKYIEKIERVKKIDEYTKKVVLIDGTKINIDDIYIIEIMK</sequence>
<reference evidence="1" key="2">
    <citation type="submission" date="2021-04" db="EMBL/GenBank/DDBJ databases">
        <authorList>
            <person name="Gilroy R."/>
        </authorList>
    </citation>
    <scope>NUCLEOTIDE SEQUENCE</scope>
    <source>
        <strain evidence="1">ChiGjej1B1-14440</strain>
    </source>
</reference>
<accession>A0A9D2BLL5</accession>
<gene>
    <name evidence="1" type="ORF">H9980_01510</name>
</gene>
<dbReference type="AlphaFoldDB" id="A0A9D2BLL5"/>
<evidence type="ECO:0000313" key="2">
    <source>
        <dbReference type="Proteomes" id="UP000886724"/>
    </source>
</evidence>
<dbReference type="EMBL" id="DXET01000038">
    <property type="protein sequence ID" value="HIX80636.1"/>
    <property type="molecule type" value="Genomic_DNA"/>
</dbReference>
<proteinExistence type="predicted"/>